<reference evidence="1" key="1">
    <citation type="submission" date="2021-02" db="EMBL/GenBank/DDBJ databases">
        <authorList>
            <person name="Dougan E. K."/>
            <person name="Rhodes N."/>
            <person name="Thang M."/>
            <person name="Chan C."/>
        </authorList>
    </citation>
    <scope>NUCLEOTIDE SEQUENCE</scope>
</reference>
<name>A0A813ICH5_POLGL</name>
<organism evidence="1 2">
    <name type="scientific">Polarella glacialis</name>
    <name type="common">Dinoflagellate</name>
    <dbReference type="NCBI Taxonomy" id="89957"/>
    <lineage>
        <taxon>Eukaryota</taxon>
        <taxon>Sar</taxon>
        <taxon>Alveolata</taxon>
        <taxon>Dinophyceae</taxon>
        <taxon>Suessiales</taxon>
        <taxon>Suessiaceae</taxon>
        <taxon>Polarella</taxon>
    </lineage>
</organism>
<comment type="caution">
    <text evidence="1">The sequence shown here is derived from an EMBL/GenBank/DDBJ whole genome shotgun (WGS) entry which is preliminary data.</text>
</comment>
<dbReference type="AlphaFoldDB" id="A0A813ICH5"/>
<proteinExistence type="predicted"/>
<dbReference type="EMBL" id="CAJNNW010006247">
    <property type="protein sequence ID" value="CAE8648149.1"/>
    <property type="molecule type" value="Genomic_DNA"/>
</dbReference>
<evidence type="ECO:0000313" key="1">
    <source>
        <dbReference type="EMBL" id="CAE8648149.1"/>
    </source>
</evidence>
<feature type="non-terminal residue" evidence="1">
    <location>
        <position position="1"/>
    </location>
</feature>
<accession>A0A813ICH5</accession>
<feature type="non-terminal residue" evidence="1">
    <location>
        <position position="102"/>
    </location>
</feature>
<sequence length="102" mass="11838">VGVLHMALLNEFPFRDEENQRLLWSDFKAMMDRRSMSLSVACRLTGEIVLHQTGWRVPYVPFIGLGVGARYFPGELRKALLFRNNRQNMISFRAALRMFTSS</sequence>
<gene>
    <name evidence="1" type="ORF">PGLA2088_LOCUS6319</name>
</gene>
<protein>
    <submittedName>
        <fullName evidence="1">Uncharacterized protein</fullName>
    </submittedName>
</protein>
<dbReference type="Proteomes" id="UP000626109">
    <property type="component" value="Unassembled WGS sequence"/>
</dbReference>
<evidence type="ECO:0000313" key="2">
    <source>
        <dbReference type="Proteomes" id="UP000626109"/>
    </source>
</evidence>